<proteinExistence type="inferred from homology"/>
<keyword evidence="3" id="KW-1003">Cell membrane</keyword>
<dbReference type="Gene3D" id="1.10.3730.20">
    <property type="match status" value="1"/>
</dbReference>
<name>A0A0K1XGH9_9GAMM</name>
<comment type="subcellular location">
    <subcellularLocation>
        <location evidence="1 9">Cell membrane</location>
        <topology evidence="1 9">Multi-pass membrane protein</topology>
    </subcellularLocation>
</comment>
<evidence type="ECO:0000256" key="10">
    <source>
        <dbReference type="SAM" id="Phobius"/>
    </source>
</evidence>
<keyword evidence="5 10" id="KW-1133">Transmembrane helix</keyword>
<dbReference type="InterPro" id="IPR037185">
    <property type="entry name" value="EmrE-like"/>
</dbReference>
<dbReference type="PANTHER" id="PTHR30561">
    <property type="entry name" value="SMR FAMILY PROTON-DEPENDENT DRUG EFFLUX TRANSPORTER SUGE"/>
    <property type="match status" value="1"/>
</dbReference>
<dbReference type="PATRIC" id="fig|1697052.3.peg.340"/>
<reference evidence="11 12" key="1">
    <citation type="journal article" date="2015" name="Genome Announc.">
        <title>Genome Sequences of Oblitimonas alkaliphila gen. nov. sp. nov. (Proposed), a Novel Bacterium of the Pseudomonadaceae Family.</title>
        <authorList>
            <person name="Lauer A.C."/>
            <person name="Nicholson A.C."/>
            <person name="Humrighouse B.W."/>
            <person name="Emery B."/>
            <person name="Drobish A."/>
            <person name="Juieng P."/>
            <person name="Loparev V."/>
            <person name="McQuiston J.R."/>
        </authorList>
    </citation>
    <scope>NUCLEOTIDE SEQUENCE [LARGE SCALE GENOMIC DNA]</scope>
    <source>
        <strain evidence="11 12">E5571</strain>
    </source>
</reference>
<sequence>MAWFILIIAGLCEVIWAFGLKHTNGFTELLPSIFTLSTMGLSFWLLGIAMKTLPMGTAYGIWVGIGAVGTVIVGILFLNESNSIGRLISIALIIAGVVGLKFS</sequence>
<dbReference type="InterPro" id="IPR000390">
    <property type="entry name" value="Small_drug/metabolite_transptr"/>
</dbReference>
<dbReference type="AlphaFoldDB" id="A0A0K1XGH9"/>
<comment type="similarity">
    <text evidence="7">Belongs to the drug/metabolite transporter (DMT) superfamily. Small multidrug resistance (SMR) (TC 2.A.7.1) family. Gdx/SugE subfamily.</text>
</comment>
<evidence type="ECO:0000256" key="1">
    <source>
        <dbReference type="ARBA" id="ARBA00004651"/>
    </source>
</evidence>
<gene>
    <name evidence="11" type="ORF">AKN88_11290</name>
</gene>
<feature type="transmembrane region" description="Helical" evidence="10">
    <location>
        <begin position="57"/>
        <end position="78"/>
    </location>
</feature>
<evidence type="ECO:0000256" key="9">
    <source>
        <dbReference type="RuleBase" id="RU003942"/>
    </source>
</evidence>
<protein>
    <recommendedName>
        <fullName evidence="8">Guanidinium exporter</fullName>
    </recommendedName>
</protein>
<evidence type="ECO:0000256" key="7">
    <source>
        <dbReference type="ARBA" id="ARBA00038151"/>
    </source>
</evidence>
<dbReference type="RefSeq" id="WP_053101748.1">
    <property type="nucleotide sequence ID" value="NZ_CP012358.1"/>
</dbReference>
<evidence type="ECO:0000313" key="12">
    <source>
        <dbReference type="Proteomes" id="UP000063953"/>
    </source>
</evidence>
<evidence type="ECO:0000313" key="11">
    <source>
        <dbReference type="EMBL" id="AKX60446.1"/>
    </source>
</evidence>
<keyword evidence="2" id="KW-0813">Transport</keyword>
<organism evidence="11 12">
    <name type="scientific">Thiopseudomonas alkaliphila</name>
    <dbReference type="NCBI Taxonomy" id="1697053"/>
    <lineage>
        <taxon>Bacteria</taxon>
        <taxon>Pseudomonadati</taxon>
        <taxon>Pseudomonadota</taxon>
        <taxon>Gammaproteobacteria</taxon>
        <taxon>Pseudomonadales</taxon>
        <taxon>Pseudomonadaceae</taxon>
        <taxon>Thiopseudomonas</taxon>
    </lineage>
</organism>
<dbReference type="InterPro" id="IPR045324">
    <property type="entry name" value="Small_multidrug_res"/>
</dbReference>
<dbReference type="GO" id="GO:0005886">
    <property type="term" value="C:plasma membrane"/>
    <property type="evidence" value="ECO:0007669"/>
    <property type="project" value="UniProtKB-SubCell"/>
</dbReference>
<dbReference type="GO" id="GO:1990961">
    <property type="term" value="P:xenobiotic detoxification by transmembrane export across the plasma membrane"/>
    <property type="evidence" value="ECO:0007669"/>
    <property type="project" value="UniProtKB-ARBA"/>
</dbReference>
<evidence type="ECO:0000256" key="5">
    <source>
        <dbReference type="ARBA" id="ARBA00022989"/>
    </source>
</evidence>
<dbReference type="Pfam" id="PF00893">
    <property type="entry name" value="Multi_Drug_Res"/>
    <property type="match status" value="1"/>
</dbReference>
<keyword evidence="12" id="KW-1185">Reference proteome</keyword>
<dbReference type="GeneID" id="93982980"/>
<keyword evidence="4 9" id="KW-0812">Transmembrane</keyword>
<evidence type="ECO:0000256" key="8">
    <source>
        <dbReference type="ARBA" id="ARBA00039168"/>
    </source>
</evidence>
<dbReference type="KEGG" id="pbb:AKN87_01680"/>
<evidence type="ECO:0000256" key="2">
    <source>
        <dbReference type="ARBA" id="ARBA00022448"/>
    </source>
</evidence>
<dbReference type="Proteomes" id="UP000063953">
    <property type="component" value="Chromosome"/>
</dbReference>
<feature type="transmembrane region" description="Helical" evidence="10">
    <location>
        <begin position="33"/>
        <end position="50"/>
    </location>
</feature>
<keyword evidence="6 10" id="KW-0472">Membrane</keyword>
<dbReference type="NCBIfam" id="NF008512">
    <property type="entry name" value="PRK11431.1"/>
    <property type="match status" value="1"/>
</dbReference>
<dbReference type="FunFam" id="1.10.3730.20:FF:000001">
    <property type="entry name" value="Quaternary ammonium compound resistance transporter SugE"/>
    <property type="match status" value="1"/>
</dbReference>
<dbReference type="SUPFAM" id="SSF103481">
    <property type="entry name" value="Multidrug resistance efflux transporter EmrE"/>
    <property type="match status" value="1"/>
</dbReference>
<dbReference type="GO" id="GO:0022857">
    <property type="term" value="F:transmembrane transporter activity"/>
    <property type="evidence" value="ECO:0007669"/>
    <property type="project" value="InterPro"/>
</dbReference>
<evidence type="ECO:0000256" key="4">
    <source>
        <dbReference type="ARBA" id="ARBA00022692"/>
    </source>
</evidence>
<dbReference type="PANTHER" id="PTHR30561:SF0">
    <property type="entry name" value="GUANIDINIUM EXPORTER"/>
    <property type="match status" value="1"/>
</dbReference>
<dbReference type="STRING" id="1697053.AKN87_01680"/>
<evidence type="ECO:0000256" key="3">
    <source>
        <dbReference type="ARBA" id="ARBA00022475"/>
    </source>
</evidence>
<accession>A0A0K1XGH9</accession>
<evidence type="ECO:0000256" key="6">
    <source>
        <dbReference type="ARBA" id="ARBA00023136"/>
    </source>
</evidence>
<dbReference type="EMBL" id="CP012365">
    <property type="protein sequence ID" value="AKX60446.1"/>
    <property type="molecule type" value="Genomic_DNA"/>
</dbReference>
<feature type="transmembrane region" description="Helical" evidence="10">
    <location>
        <begin position="84"/>
        <end position="102"/>
    </location>
</feature>